<feature type="compositionally biased region" description="Low complexity" evidence="11">
    <location>
        <begin position="64"/>
        <end position="79"/>
    </location>
</feature>
<dbReference type="GO" id="GO:0006508">
    <property type="term" value="P:proteolysis"/>
    <property type="evidence" value="ECO:0007669"/>
    <property type="project" value="UniProtKB-KW"/>
</dbReference>
<dbReference type="PANTHER" id="PTHR43221">
    <property type="entry name" value="PROTEASE HTPX"/>
    <property type="match status" value="1"/>
</dbReference>
<organism evidence="14 15">
    <name type="scientific">Streptomyces gardneri</name>
    <dbReference type="NCBI Taxonomy" id="66892"/>
    <lineage>
        <taxon>Bacteria</taxon>
        <taxon>Bacillati</taxon>
        <taxon>Actinomycetota</taxon>
        <taxon>Actinomycetes</taxon>
        <taxon>Kitasatosporales</taxon>
        <taxon>Streptomycetaceae</taxon>
        <taxon>Streptomyces</taxon>
    </lineage>
</organism>
<reference evidence="14 15" key="1">
    <citation type="submission" date="2019-06" db="EMBL/GenBank/DDBJ databases">
        <title>Whole genome shotgun sequence of Streptomyces gardneri NBRC 12865.</title>
        <authorList>
            <person name="Hosoyama A."/>
            <person name="Uohara A."/>
            <person name="Ohji S."/>
            <person name="Ichikawa N."/>
        </authorList>
    </citation>
    <scope>NUCLEOTIDE SEQUENCE [LARGE SCALE GENOMIC DNA]</scope>
    <source>
        <strain evidence="14 15">NBRC 12865</strain>
    </source>
</reference>
<feature type="region of interest" description="Disordered" evidence="11">
    <location>
        <begin position="192"/>
        <end position="212"/>
    </location>
</feature>
<feature type="compositionally biased region" description="Low complexity" evidence="11">
    <location>
        <begin position="539"/>
        <end position="549"/>
    </location>
</feature>
<evidence type="ECO:0000256" key="3">
    <source>
        <dbReference type="ARBA" id="ARBA00022670"/>
    </source>
</evidence>
<evidence type="ECO:0000256" key="9">
    <source>
        <dbReference type="ARBA" id="ARBA00023049"/>
    </source>
</evidence>
<evidence type="ECO:0000256" key="4">
    <source>
        <dbReference type="ARBA" id="ARBA00022692"/>
    </source>
</evidence>
<dbReference type="PANTHER" id="PTHR43221:SF2">
    <property type="entry name" value="PROTEASE HTPX HOMOLOG"/>
    <property type="match status" value="1"/>
</dbReference>
<keyword evidence="9" id="KW-0482">Metalloprotease</keyword>
<evidence type="ECO:0000256" key="1">
    <source>
        <dbReference type="ARBA" id="ARBA00001947"/>
    </source>
</evidence>
<evidence type="ECO:0000256" key="12">
    <source>
        <dbReference type="SAM" id="Phobius"/>
    </source>
</evidence>
<dbReference type="Proteomes" id="UP000315226">
    <property type="component" value="Unassembled WGS sequence"/>
</dbReference>
<name>A0A4Y3RCD9_9ACTN</name>
<dbReference type="EMBL" id="BJMN01000006">
    <property type="protein sequence ID" value="GEB55352.1"/>
    <property type="molecule type" value="Genomic_DNA"/>
</dbReference>
<keyword evidence="8 12" id="KW-1133">Transmembrane helix</keyword>
<evidence type="ECO:0000313" key="15">
    <source>
        <dbReference type="Proteomes" id="UP000315226"/>
    </source>
</evidence>
<sequence>MSDHEDVPPPYPGEEVPPPYPGAQVPPPPPYPGERETPPVYPTDAPAPPPPPAYPDEPAPPAYPGEAAAPAYPGEMAAPSYPGESAPPAYPGEVAVPTYPEGDAAPAYPGDAAPFPEDAPPAYPGEIPPPTYPGDAVPSAPSGQAVSAFPGEAPPAYPGEIPALDAPPAYPEAVSAAGLLGAAADVQTALRDGAPPAYDGEGSSPAVPAPRVGGDVAQVASVDGSLPAAPAAPPGTVASHDDLALDHGRRMVKSVQRGIDGAALSHLLVTLPIGFISLGVVTFLSALVNPVLAVVVPVVWLLSGPLVFHRKVESAIARRLFGMRRPTPEEAQRLDLVWEQVTRRAGVDRETYELWIQERTELNATAAAGHIVAVTRHAMDRLPNSRLGAVLAHELGHHVGGHTWAAMLADWYALPARAAGRAVVLLLFVLFRTKHWAGIACGGCLTLMIVQLLFVFTFVQGYWWFVLPVAAAPLFIAWLHRRAEFRADAYAVGLGFGQALETVLVEEAQATAVPGLPPQGHGTPPMPTHLPPGTPPFPQQQYPGQQYPGLPHPVPPSPETGKTGGRGIAARAAHTNTEARLRNVRLVMSQQVQRSAP</sequence>
<feature type="compositionally biased region" description="Pro residues" evidence="11">
    <location>
        <begin position="8"/>
        <end position="32"/>
    </location>
</feature>
<dbReference type="GO" id="GO:0004222">
    <property type="term" value="F:metalloendopeptidase activity"/>
    <property type="evidence" value="ECO:0007669"/>
    <property type="project" value="InterPro"/>
</dbReference>
<evidence type="ECO:0000256" key="7">
    <source>
        <dbReference type="ARBA" id="ARBA00022833"/>
    </source>
</evidence>
<feature type="domain" description="Peptidase M48" evidence="13">
    <location>
        <begin position="329"/>
        <end position="495"/>
    </location>
</feature>
<keyword evidence="3" id="KW-0645">Protease</keyword>
<evidence type="ECO:0000256" key="2">
    <source>
        <dbReference type="ARBA" id="ARBA00022475"/>
    </source>
</evidence>
<evidence type="ECO:0000256" key="6">
    <source>
        <dbReference type="ARBA" id="ARBA00022801"/>
    </source>
</evidence>
<comment type="cofactor">
    <cofactor evidence="1">
        <name>Zn(2+)</name>
        <dbReference type="ChEBI" id="CHEBI:29105"/>
    </cofactor>
</comment>
<feature type="compositionally biased region" description="Pro residues" evidence="11">
    <location>
        <begin position="39"/>
        <end position="63"/>
    </location>
</feature>
<accession>A0A4Y3RCD9</accession>
<keyword evidence="2" id="KW-1003">Cell membrane</keyword>
<keyword evidence="15" id="KW-1185">Reference proteome</keyword>
<feature type="transmembrane region" description="Helical" evidence="12">
    <location>
        <begin position="287"/>
        <end position="308"/>
    </location>
</feature>
<keyword evidence="5" id="KW-0479">Metal-binding</keyword>
<keyword evidence="6" id="KW-0378">Hydrolase</keyword>
<dbReference type="InterPro" id="IPR001915">
    <property type="entry name" value="Peptidase_M48"/>
</dbReference>
<keyword evidence="4 12" id="KW-0812">Transmembrane</keyword>
<dbReference type="AlphaFoldDB" id="A0A4Y3RCD9"/>
<dbReference type="PRINTS" id="PR01217">
    <property type="entry name" value="PRICHEXTENSN"/>
</dbReference>
<dbReference type="GO" id="GO:0046872">
    <property type="term" value="F:metal ion binding"/>
    <property type="evidence" value="ECO:0007669"/>
    <property type="project" value="UniProtKB-KW"/>
</dbReference>
<feature type="region of interest" description="Disordered" evidence="11">
    <location>
        <begin position="1"/>
        <end position="164"/>
    </location>
</feature>
<evidence type="ECO:0000256" key="5">
    <source>
        <dbReference type="ARBA" id="ARBA00022723"/>
    </source>
</evidence>
<proteinExistence type="predicted"/>
<dbReference type="Gene3D" id="3.30.2010.10">
    <property type="entry name" value="Metalloproteases ('zincins'), catalytic domain"/>
    <property type="match status" value="1"/>
</dbReference>
<feature type="compositionally biased region" description="Pro residues" evidence="11">
    <location>
        <begin position="524"/>
        <end position="538"/>
    </location>
</feature>
<feature type="compositionally biased region" description="Pro residues" evidence="11">
    <location>
        <begin position="117"/>
        <end position="132"/>
    </location>
</feature>
<evidence type="ECO:0000313" key="14">
    <source>
        <dbReference type="EMBL" id="GEB55352.1"/>
    </source>
</evidence>
<feature type="region of interest" description="Disordered" evidence="11">
    <location>
        <begin position="513"/>
        <end position="569"/>
    </location>
</feature>
<dbReference type="Pfam" id="PF01435">
    <property type="entry name" value="Peptidase_M48"/>
    <property type="match status" value="1"/>
</dbReference>
<comment type="caution">
    <text evidence="14">The sequence shown here is derived from an EMBL/GenBank/DDBJ whole genome shotgun (WGS) entry which is preliminary data.</text>
</comment>
<feature type="transmembrane region" description="Helical" evidence="12">
    <location>
        <begin position="259"/>
        <end position="281"/>
    </location>
</feature>
<keyword evidence="10 12" id="KW-0472">Membrane</keyword>
<evidence type="ECO:0000256" key="10">
    <source>
        <dbReference type="ARBA" id="ARBA00023136"/>
    </source>
</evidence>
<evidence type="ECO:0000256" key="8">
    <source>
        <dbReference type="ARBA" id="ARBA00022989"/>
    </source>
</evidence>
<evidence type="ECO:0000256" key="11">
    <source>
        <dbReference type="SAM" id="MobiDB-lite"/>
    </source>
</evidence>
<dbReference type="InterPro" id="IPR050083">
    <property type="entry name" value="HtpX_protease"/>
</dbReference>
<feature type="transmembrane region" description="Helical" evidence="12">
    <location>
        <begin position="436"/>
        <end position="456"/>
    </location>
</feature>
<keyword evidence="7" id="KW-0862">Zinc</keyword>
<protein>
    <recommendedName>
        <fullName evidence="13">Peptidase M48 domain-containing protein</fullName>
    </recommendedName>
</protein>
<dbReference type="OrthoDB" id="3474767at2"/>
<evidence type="ECO:0000259" key="13">
    <source>
        <dbReference type="Pfam" id="PF01435"/>
    </source>
</evidence>
<gene>
    <name evidence="14" type="ORF">SGA01_09570</name>
</gene>
<feature type="transmembrane region" description="Helical" evidence="12">
    <location>
        <begin position="462"/>
        <end position="479"/>
    </location>
</feature>
<feature type="compositionally biased region" description="Low complexity" evidence="11">
    <location>
        <begin position="99"/>
        <end position="116"/>
    </location>
</feature>